<feature type="domain" description="HTH cro/C1-type" evidence="1">
    <location>
        <begin position="24"/>
        <end position="67"/>
    </location>
</feature>
<dbReference type="Gene3D" id="1.10.260.40">
    <property type="entry name" value="lambda repressor-like DNA-binding domains"/>
    <property type="match status" value="1"/>
</dbReference>
<accession>A0ABU2M7I1</accession>
<dbReference type="SMART" id="SM00530">
    <property type="entry name" value="HTH_XRE"/>
    <property type="match status" value="1"/>
</dbReference>
<dbReference type="InterPro" id="IPR001387">
    <property type="entry name" value="Cro/C1-type_HTH"/>
</dbReference>
<evidence type="ECO:0000313" key="2">
    <source>
        <dbReference type="EMBL" id="MDT0328482.1"/>
    </source>
</evidence>
<sequence>MDGVEESDEKDERDRRDVRMGRALASQRTKMRMTQQGLAAKVRVSKGLISHFEQGKRRISPGLIGEIDVTLRAERRLTRLYQELYAPDQVDWLGQLAQHQREAELIKEYQRLHVPGNLQTPGYASGVIASGAPWFSPGEVEERVETRMSRAKDLLALQTPHYHVVLDDAVVRRLLVPPKVMAEQCTHLLEMAESGRVMLQVYEWGQYPHPGVDGSFALIAAPEAPEVLHVESVLRGQTSDDPSTVRRYGMLFSRLQAAARTPEASAGLLRNLIKEYSA</sequence>
<dbReference type="InterPro" id="IPR010982">
    <property type="entry name" value="Lambda_DNA-bd_dom_sf"/>
</dbReference>
<proteinExistence type="predicted"/>
<dbReference type="Proteomes" id="UP001183390">
    <property type="component" value="Unassembled WGS sequence"/>
</dbReference>
<dbReference type="PROSITE" id="PS50943">
    <property type="entry name" value="HTH_CROC1"/>
    <property type="match status" value="1"/>
</dbReference>
<dbReference type="CDD" id="cd00093">
    <property type="entry name" value="HTH_XRE"/>
    <property type="match status" value="1"/>
</dbReference>
<reference evidence="3" key="1">
    <citation type="submission" date="2023-07" db="EMBL/GenBank/DDBJ databases">
        <title>30 novel species of actinomycetes from the DSMZ collection.</title>
        <authorList>
            <person name="Nouioui I."/>
        </authorList>
    </citation>
    <scope>NUCLEOTIDE SEQUENCE [LARGE SCALE GENOMIC DNA]</scope>
    <source>
        <strain evidence="3">DSM 44743</strain>
    </source>
</reference>
<dbReference type="EMBL" id="JAVREP010000004">
    <property type="protein sequence ID" value="MDT0328482.1"/>
    <property type="molecule type" value="Genomic_DNA"/>
</dbReference>
<dbReference type="SUPFAM" id="SSF47413">
    <property type="entry name" value="lambda repressor-like DNA-binding domains"/>
    <property type="match status" value="1"/>
</dbReference>
<gene>
    <name evidence="2" type="ORF">RM479_08655</name>
</gene>
<evidence type="ECO:0000313" key="3">
    <source>
        <dbReference type="Proteomes" id="UP001183390"/>
    </source>
</evidence>
<dbReference type="Pfam" id="PF19054">
    <property type="entry name" value="DUF5753"/>
    <property type="match status" value="1"/>
</dbReference>
<dbReference type="RefSeq" id="WP_311511196.1">
    <property type="nucleotide sequence ID" value="NZ_JAVREP010000004.1"/>
</dbReference>
<evidence type="ECO:0000259" key="1">
    <source>
        <dbReference type="PROSITE" id="PS50943"/>
    </source>
</evidence>
<comment type="caution">
    <text evidence="2">The sequence shown here is derived from an EMBL/GenBank/DDBJ whole genome shotgun (WGS) entry which is preliminary data.</text>
</comment>
<keyword evidence="3" id="KW-1185">Reference proteome</keyword>
<organism evidence="2 3">
    <name type="scientific">Nocardiopsis lambiniae</name>
    <dbReference type="NCBI Taxonomy" id="3075539"/>
    <lineage>
        <taxon>Bacteria</taxon>
        <taxon>Bacillati</taxon>
        <taxon>Actinomycetota</taxon>
        <taxon>Actinomycetes</taxon>
        <taxon>Streptosporangiales</taxon>
        <taxon>Nocardiopsidaceae</taxon>
        <taxon>Nocardiopsis</taxon>
    </lineage>
</organism>
<protein>
    <submittedName>
        <fullName evidence="2">Helix-turn-helix transcriptional regulator</fullName>
    </submittedName>
</protein>
<name>A0ABU2M7I1_9ACTN</name>
<dbReference type="Pfam" id="PF13560">
    <property type="entry name" value="HTH_31"/>
    <property type="match status" value="1"/>
</dbReference>
<dbReference type="InterPro" id="IPR043917">
    <property type="entry name" value="DUF5753"/>
</dbReference>